<proteinExistence type="predicted"/>
<sequence>MKALNSEIRRSRIIYFWACYAGVVVLLGISIYLNLRKIPELALQRNQSTETEIKGFLVETDRLDDYIEVLTKTKPFSAKQLQTVFGFITRLQQRYDKPLFRSVLKSYEAYLTDLGNARLIQDDEWKQLTDKYSLLVQEKQGLELRLQQLEQQRAQP</sequence>
<dbReference type="AlphaFoldDB" id="A0A344TCN4"/>
<evidence type="ECO:0000313" key="2">
    <source>
        <dbReference type="EMBL" id="AXE16405.1"/>
    </source>
</evidence>
<keyword evidence="1" id="KW-0812">Transmembrane</keyword>
<dbReference type="RefSeq" id="WP_114065192.1">
    <property type="nucleotide sequence ID" value="NZ_CP030850.1"/>
</dbReference>
<keyword evidence="3" id="KW-1185">Reference proteome</keyword>
<protein>
    <submittedName>
        <fullName evidence="2">Uncharacterized protein</fullName>
    </submittedName>
</protein>
<dbReference type="KEGG" id="run:DR864_01010"/>
<name>A0A344TCN4_9BACT</name>
<feature type="transmembrane region" description="Helical" evidence="1">
    <location>
        <begin position="14"/>
        <end position="35"/>
    </location>
</feature>
<keyword evidence="1" id="KW-1133">Transmembrane helix</keyword>
<evidence type="ECO:0000313" key="3">
    <source>
        <dbReference type="Proteomes" id="UP000251993"/>
    </source>
</evidence>
<dbReference type="Proteomes" id="UP000251993">
    <property type="component" value="Chromosome"/>
</dbReference>
<evidence type="ECO:0000256" key="1">
    <source>
        <dbReference type="SAM" id="Phobius"/>
    </source>
</evidence>
<organism evidence="2 3">
    <name type="scientific">Runella rosea</name>
    <dbReference type="NCBI Taxonomy" id="2259595"/>
    <lineage>
        <taxon>Bacteria</taxon>
        <taxon>Pseudomonadati</taxon>
        <taxon>Bacteroidota</taxon>
        <taxon>Cytophagia</taxon>
        <taxon>Cytophagales</taxon>
        <taxon>Spirosomataceae</taxon>
        <taxon>Runella</taxon>
    </lineage>
</organism>
<dbReference type="EMBL" id="CP030850">
    <property type="protein sequence ID" value="AXE16405.1"/>
    <property type="molecule type" value="Genomic_DNA"/>
</dbReference>
<dbReference type="OrthoDB" id="956474at2"/>
<accession>A0A344TCN4</accession>
<reference evidence="2 3" key="1">
    <citation type="submission" date="2018-07" db="EMBL/GenBank/DDBJ databases">
        <title>Genome sequencing of Runella.</title>
        <authorList>
            <person name="Baek M.-G."/>
            <person name="Yi H."/>
        </authorList>
    </citation>
    <scope>NUCLEOTIDE SEQUENCE [LARGE SCALE GENOMIC DNA]</scope>
    <source>
        <strain evidence="2 3">HYN0085</strain>
    </source>
</reference>
<keyword evidence="1" id="KW-0472">Membrane</keyword>
<gene>
    <name evidence="2" type="ORF">DR864_01010</name>
</gene>